<protein>
    <submittedName>
        <fullName evidence="2">Uncharacterized protein</fullName>
    </submittedName>
</protein>
<accession>D5XA59</accession>
<keyword evidence="1" id="KW-0812">Transmembrane</keyword>
<feature type="transmembrane region" description="Helical" evidence="1">
    <location>
        <begin position="5"/>
        <end position="23"/>
    </location>
</feature>
<feature type="transmembrane region" description="Helical" evidence="1">
    <location>
        <begin position="43"/>
        <end position="65"/>
    </location>
</feature>
<name>D5XA59_THEPJ</name>
<dbReference type="STRING" id="635013.TherJR_2352"/>
<dbReference type="Proteomes" id="UP000002377">
    <property type="component" value="Chromosome"/>
</dbReference>
<evidence type="ECO:0000256" key="1">
    <source>
        <dbReference type="SAM" id="Phobius"/>
    </source>
</evidence>
<evidence type="ECO:0000313" key="2">
    <source>
        <dbReference type="EMBL" id="ADG83192.1"/>
    </source>
</evidence>
<evidence type="ECO:0000313" key="3">
    <source>
        <dbReference type="Proteomes" id="UP000002377"/>
    </source>
</evidence>
<organism evidence="2 3">
    <name type="scientific">Thermincola potens (strain JR)</name>
    <dbReference type="NCBI Taxonomy" id="635013"/>
    <lineage>
        <taxon>Bacteria</taxon>
        <taxon>Bacillati</taxon>
        <taxon>Bacillota</taxon>
        <taxon>Clostridia</taxon>
        <taxon>Eubacteriales</taxon>
        <taxon>Thermincolaceae</taxon>
        <taxon>Thermincola</taxon>
    </lineage>
</organism>
<dbReference type="KEGG" id="tjr:TherJR_2352"/>
<reference evidence="2 3" key="1">
    <citation type="submission" date="2010-05" db="EMBL/GenBank/DDBJ databases">
        <title>Complete sequence of Thermincola sp. JR.</title>
        <authorList>
            <consortium name="US DOE Joint Genome Institute"/>
            <person name="Lucas S."/>
            <person name="Copeland A."/>
            <person name="Lapidus A."/>
            <person name="Cheng J.-F."/>
            <person name="Bruce D."/>
            <person name="Goodwin L."/>
            <person name="Pitluck S."/>
            <person name="Chertkov O."/>
            <person name="Detter J.C."/>
            <person name="Han C."/>
            <person name="Tapia R."/>
            <person name="Land M."/>
            <person name="Hauser L."/>
            <person name="Kyrpides N."/>
            <person name="Mikhailova N."/>
            <person name="Hazen T.C."/>
            <person name="Woyke T."/>
        </authorList>
    </citation>
    <scope>NUCLEOTIDE SEQUENCE [LARGE SCALE GENOMIC DNA]</scope>
    <source>
        <strain evidence="2 3">JR</strain>
    </source>
</reference>
<dbReference type="AlphaFoldDB" id="D5XA59"/>
<dbReference type="EMBL" id="CP002028">
    <property type="protein sequence ID" value="ADG83192.1"/>
    <property type="molecule type" value="Genomic_DNA"/>
</dbReference>
<keyword evidence="1" id="KW-1133">Transmembrane helix</keyword>
<keyword evidence="1" id="KW-0472">Membrane</keyword>
<gene>
    <name evidence="2" type="ordered locus">TherJR_2352</name>
</gene>
<keyword evidence="3" id="KW-1185">Reference proteome</keyword>
<dbReference type="HOGENOM" id="CLU_2541495_0_0_9"/>
<sequence length="83" mass="9895">MRERFILVFIFHLFFLSLVLLPKNIKGPVLFVFSSVPIRFLDLVTFLLIVGGSIYLYSMLFRYLLKQQQKTHEREKVDQDIKS</sequence>
<proteinExistence type="predicted"/>